<reference evidence="9 10" key="1">
    <citation type="journal article" date="2013" name="Genome Announc.">
        <title>Complete Genome Sequence of a Chinese Strain of 'Candidatus Liberibacter asiaticus'.</title>
        <authorList>
            <person name="Lin H."/>
            <person name="Han C.S."/>
            <person name="Liu B."/>
            <person name="Lou B."/>
            <person name="Bai X."/>
            <person name="Deng C."/>
            <person name="Civerolo E.L."/>
            <person name="Gupta G."/>
        </authorList>
    </citation>
    <scope>NUCLEOTIDE SEQUENCE [LARGE SCALE GENOMIC DNA]</scope>
    <source>
        <strain evidence="10">gxpsy</strain>
    </source>
</reference>
<proteinExistence type="inferred from homology"/>
<name>A0ABN4B103_LIBAS</name>
<dbReference type="EC" id="3.1.1.31" evidence="5 7"/>
<dbReference type="PANTHER" id="PTHR11054">
    <property type="entry name" value="6-PHOSPHOGLUCONOLACTONASE"/>
    <property type="match status" value="1"/>
</dbReference>
<evidence type="ECO:0000256" key="4">
    <source>
        <dbReference type="ARBA" id="ARBA00010662"/>
    </source>
</evidence>
<dbReference type="GeneID" id="93077047"/>
<feature type="domain" description="Glucosamine/galactosamine-6-phosphate isomerase" evidence="8">
    <location>
        <begin position="11"/>
        <end position="221"/>
    </location>
</feature>
<evidence type="ECO:0000256" key="7">
    <source>
        <dbReference type="RuleBase" id="RU365095"/>
    </source>
</evidence>
<comment type="function">
    <text evidence="2 7">Hydrolysis of 6-phosphogluconolactone to 6-phosphogluconate.</text>
</comment>
<dbReference type="Proteomes" id="UP000011820">
    <property type="component" value="Chromosome"/>
</dbReference>
<dbReference type="SUPFAM" id="SSF100950">
    <property type="entry name" value="NagB/RpiA/CoA transferase-like"/>
    <property type="match status" value="1"/>
</dbReference>
<dbReference type="NCBIfam" id="TIGR01198">
    <property type="entry name" value="pgl"/>
    <property type="match status" value="1"/>
</dbReference>
<comment type="similarity">
    <text evidence="4 7">Belongs to the glucosamine/galactosamine-6-phosphate isomerase family. 6-phosphogluconolactonase subfamily.</text>
</comment>
<dbReference type="InterPro" id="IPR005900">
    <property type="entry name" value="6-phosphogluconolactonase_DevB"/>
</dbReference>
<evidence type="ECO:0000313" key="10">
    <source>
        <dbReference type="Proteomes" id="UP000011820"/>
    </source>
</evidence>
<accession>A0ABN4B103</accession>
<dbReference type="Gene3D" id="3.40.50.1360">
    <property type="match status" value="1"/>
</dbReference>
<keyword evidence="7" id="KW-0378">Hydrolase</keyword>
<dbReference type="CDD" id="cd01400">
    <property type="entry name" value="6PGL"/>
    <property type="match status" value="1"/>
</dbReference>
<evidence type="ECO:0000256" key="5">
    <source>
        <dbReference type="ARBA" id="ARBA00013198"/>
    </source>
</evidence>
<dbReference type="InterPro" id="IPR006148">
    <property type="entry name" value="Glc/Gal-6P_isomerase"/>
</dbReference>
<dbReference type="Pfam" id="PF01182">
    <property type="entry name" value="Glucosamine_iso"/>
    <property type="match status" value="1"/>
</dbReference>
<protein>
    <recommendedName>
        <fullName evidence="6 7">6-phosphogluconolactonase</fullName>
        <shortName evidence="7">6PGL</shortName>
        <ecNumber evidence="5 7">3.1.1.31</ecNumber>
    </recommendedName>
</protein>
<dbReference type="InterPro" id="IPR039104">
    <property type="entry name" value="6PGL"/>
</dbReference>
<evidence type="ECO:0000313" key="9">
    <source>
        <dbReference type="EMBL" id="AGH17056.1"/>
    </source>
</evidence>
<evidence type="ECO:0000259" key="8">
    <source>
        <dbReference type="Pfam" id="PF01182"/>
    </source>
</evidence>
<comment type="catalytic activity">
    <reaction evidence="1 7">
        <text>6-phospho-D-glucono-1,5-lactone + H2O = 6-phospho-D-gluconate + H(+)</text>
        <dbReference type="Rhea" id="RHEA:12556"/>
        <dbReference type="ChEBI" id="CHEBI:15377"/>
        <dbReference type="ChEBI" id="CHEBI:15378"/>
        <dbReference type="ChEBI" id="CHEBI:57955"/>
        <dbReference type="ChEBI" id="CHEBI:58759"/>
        <dbReference type="EC" id="3.1.1.31"/>
    </reaction>
</comment>
<keyword evidence="10" id="KW-1185">Reference proteome</keyword>
<dbReference type="EMBL" id="CP004005">
    <property type="protein sequence ID" value="AGH17056.1"/>
    <property type="molecule type" value="Genomic_DNA"/>
</dbReference>
<evidence type="ECO:0000256" key="2">
    <source>
        <dbReference type="ARBA" id="ARBA00002681"/>
    </source>
</evidence>
<dbReference type="RefSeq" id="WP_015452653.1">
    <property type="nucleotide sequence ID" value="NC_020549.1"/>
</dbReference>
<evidence type="ECO:0000256" key="3">
    <source>
        <dbReference type="ARBA" id="ARBA00004961"/>
    </source>
</evidence>
<sequence length="234" mass="26397">MLQYKLYVAENKKRLAQKLAKKVAEQLSIGITNKGTASIALSGGLTPRFFLEELSIINVDWHKVVVTLVDERFVPLENLRSNQSFISKFFLQNKAQKASFIPLYYPQKTIEEAIRIANEKICQLIHFPFDVVVLGMGIDGHTASFFPKGDTLSIALDTHTPRSVIAIKDYTSNEQRMTMTFSALHDAQFLALHIEGTQKKHVLEKAISGDDALEMPIRAILWNAQSPLEVHWTS</sequence>
<evidence type="ECO:0000256" key="6">
    <source>
        <dbReference type="ARBA" id="ARBA00020337"/>
    </source>
</evidence>
<comment type="pathway">
    <text evidence="3 7">Carbohydrate degradation; pentose phosphate pathway; D-ribulose 5-phosphate from D-glucose 6-phosphate (oxidative stage): step 2/3.</text>
</comment>
<dbReference type="PANTHER" id="PTHR11054:SF0">
    <property type="entry name" value="6-PHOSPHOGLUCONOLACTONASE"/>
    <property type="match status" value="1"/>
</dbReference>
<gene>
    <name evidence="7" type="primary">pgl</name>
    <name evidence="9" type="ORF">WSI_03430</name>
</gene>
<dbReference type="InterPro" id="IPR037171">
    <property type="entry name" value="NagB/RpiA_transferase-like"/>
</dbReference>
<organism evidence="9 10">
    <name type="scientific">Candidatus Liberibacter asiaticus str. gxpsy</name>
    <dbReference type="NCBI Taxonomy" id="1174529"/>
    <lineage>
        <taxon>Bacteria</taxon>
        <taxon>Pseudomonadati</taxon>
        <taxon>Pseudomonadota</taxon>
        <taxon>Alphaproteobacteria</taxon>
        <taxon>Hyphomicrobiales</taxon>
        <taxon>Rhizobiaceae</taxon>
        <taxon>Liberibacter</taxon>
    </lineage>
</organism>
<evidence type="ECO:0000256" key="1">
    <source>
        <dbReference type="ARBA" id="ARBA00000832"/>
    </source>
</evidence>